<evidence type="ECO:0000256" key="9">
    <source>
        <dbReference type="ARBA" id="ARBA00022989"/>
    </source>
</evidence>
<keyword evidence="5" id="KW-1003">Cell membrane</keyword>
<dbReference type="PROSITE" id="PS50893">
    <property type="entry name" value="ABC_TRANSPORTER_2"/>
    <property type="match status" value="1"/>
</dbReference>
<evidence type="ECO:0000256" key="4">
    <source>
        <dbReference type="ARBA" id="ARBA00022448"/>
    </source>
</evidence>
<dbReference type="NCBIfam" id="TIGR01727">
    <property type="entry name" value="oligo_HPY"/>
    <property type="match status" value="1"/>
</dbReference>
<feature type="domain" description="ABC transmembrane type-1" evidence="13">
    <location>
        <begin position="95"/>
        <end position="284"/>
    </location>
</feature>
<dbReference type="InterPro" id="IPR003439">
    <property type="entry name" value="ABC_transporter-like_ATP-bd"/>
</dbReference>
<dbReference type="PANTHER" id="PTHR43297">
    <property type="entry name" value="OLIGOPEPTIDE TRANSPORT ATP-BINDING PROTEIN APPD"/>
    <property type="match status" value="1"/>
</dbReference>
<dbReference type="PANTHER" id="PTHR43297:SF2">
    <property type="entry name" value="DIPEPTIDE TRANSPORT ATP-BINDING PROTEIN DPPD"/>
    <property type="match status" value="1"/>
</dbReference>
<dbReference type="Pfam" id="PF08352">
    <property type="entry name" value="oligo_HPY"/>
    <property type="match status" value="1"/>
</dbReference>
<dbReference type="InterPro" id="IPR035906">
    <property type="entry name" value="MetI-like_sf"/>
</dbReference>
<dbReference type="OrthoDB" id="9815712at2"/>
<evidence type="ECO:0000256" key="2">
    <source>
        <dbReference type="ARBA" id="ARBA00004651"/>
    </source>
</evidence>
<dbReference type="AlphaFoldDB" id="A0A4Q7NK96"/>
<accession>A0A4Q7NK96</accession>
<dbReference type="EMBL" id="SGXC01000001">
    <property type="protein sequence ID" value="RZS85336.1"/>
    <property type="molecule type" value="Genomic_DNA"/>
</dbReference>
<dbReference type="InterPro" id="IPR027417">
    <property type="entry name" value="P-loop_NTPase"/>
</dbReference>
<evidence type="ECO:0000259" key="12">
    <source>
        <dbReference type="PROSITE" id="PS50893"/>
    </source>
</evidence>
<feature type="transmembrane region" description="Helical" evidence="11">
    <location>
        <begin position="37"/>
        <end position="56"/>
    </location>
</feature>
<evidence type="ECO:0000313" key="15">
    <source>
        <dbReference type="Proteomes" id="UP000292445"/>
    </source>
</evidence>
<dbReference type="Gene3D" id="3.40.50.300">
    <property type="entry name" value="P-loop containing nucleotide triphosphate hydrolases"/>
    <property type="match status" value="1"/>
</dbReference>
<keyword evidence="15" id="KW-1185">Reference proteome</keyword>
<comment type="subcellular location">
    <subcellularLocation>
        <location evidence="1">Cell inner membrane</location>
        <topology evidence="1">Peripheral membrane protein</topology>
    </subcellularLocation>
    <subcellularLocation>
        <location evidence="2 11">Cell membrane</location>
        <topology evidence="2 11">Multi-pass membrane protein</topology>
    </subcellularLocation>
</comment>
<dbReference type="GO" id="GO:0055085">
    <property type="term" value="P:transmembrane transport"/>
    <property type="evidence" value="ECO:0007669"/>
    <property type="project" value="InterPro"/>
</dbReference>
<dbReference type="SMART" id="SM00382">
    <property type="entry name" value="AAA"/>
    <property type="match status" value="1"/>
</dbReference>
<feature type="domain" description="ABC transporter" evidence="12">
    <location>
        <begin position="322"/>
        <end position="573"/>
    </location>
</feature>
<keyword evidence="6 11" id="KW-0812">Transmembrane</keyword>
<organism evidence="14 15">
    <name type="scientific">Pigmentiphaga kullae</name>
    <dbReference type="NCBI Taxonomy" id="151784"/>
    <lineage>
        <taxon>Bacteria</taxon>
        <taxon>Pseudomonadati</taxon>
        <taxon>Pseudomonadota</taxon>
        <taxon>Betaproteobacteria</taxon>
        <taxon>Burkholderiales</taxon>
        <taxon>Alcaligenaceae</taxon>
        <taxon>Pigmentiphaga</taxon>
    </lineage>
</organism>
<dbReference type="SUPFAM" id="SSF52540">
    <property type="entry name" value="P-loop containing nucleoside triphosphate hydrolases"/>
    <property type="match status" value="1"/>
</dbReference>
<dbReference type="RefSeq" id="WP_130356561.1">
    <property type="nucleotide sequence ID" value="NZ_SGXC01000001.1"/>
</dbReference>
<keyword evidence="10 11" id="KW-0472">Membrane</keyword>
<keyword evidence="7" id="KW-0547">Nucleotide-binding</keyword>
<dbReference type="InterPro" id="IPR013563">
    <property type="entry name" value="Oligopep_ABC_C"/>
</dbReference>
<gene>
    <name evidence="14" type="ORF">EV675_1360</name>
</gene>
<dbReference type="Pfam" id="PF00005">
    <property type="entry name" value="ABC_tran"/>
    <property type="match status" value="1"/>
</dbReference>
<evidence type="ECO:0000256" key="5">
    <source>
        <dbReference type="ARBA" id="ARBA00022475"/>
    </source>
</evidence>
<dbReference type="FunFam" id="3.40.50.300:FF:000016">
    <property type="entry name" value="Oligopeptide ABC transporter ATP-binding component"/>
    <property type="match status" value="1"/>
</dbReference>
<evidence type="ECO:0000256" key="8">
    <source>
        <dbReference type="ARBA" id="ARBA00022840"/>
    </source>
</evidence>
<dbReference type="Gene3D" id="1.10.3720.10">
    <property type="entry name" value="MetI-like"/>
    <property type="match status" value="1"/>
</dbReference>
<keyword evidence="9 11" id="KW-1133">Transmembrane helix</keyword>
<comment type="similarity">
    <text evidence="3">Belongs to the ABC transporter superfamily.</text>
</comment>
<dbReference type="InterPro" id="IPR000515">
    <property type="entry name" value="MetI-like"/>
</dbReference>
<dbReference type="InterPro" id="IPR025966">
    <property type="entry name" value="OppC_N"/>
</dbReference>
<protein>
    <submittedName>
        <fullName evidence="14">Peptide/nickel transport system permease protein</fullName>
    </submittedName>
</protein>
<evidence type="ECO:0000256" key="11">
    <source>
        <dbReference type="RuleBase" id="RU363032"/>
    </source>
</evidence>
<dbReference type="CDD" id="cd03257">
    <property type="entry name" value="ABC_NikE_OppD_transporters"/>
    <property type="match status" value="1"/>
</dbReference>
<dbReference type="PROSITE" id="PS50928">
    <property type="entry name" value="ABC_TM1"/>
    <property type="match status" value="1"/>
</dbReference>
<feature type="transmembrane region" description="Helical" evidence="11">
    <location>
        <begin position="204"/>
        <end position="230"/>
    </location>
</feature>
<feature type="transmembrane region" description="Helical" evidence="11">
    <location>
        <begin position="99"/>
        <end position="123"/>
    </location>
</feature>
<reference evidence="14 15" key="1">
    <citation type="submission" date="2019-02" db="EMBL/GenBank/DDBJ databases">
        <title>Genomic Encyclopedia of Type Strains, Phase IV (KMG-IV): sequencing the most valuable type-strain genomes for metagenomic binning, comparative biology and taxonomic classification.</title>
        <authorList>
            <person name="Goeker M."/>
        </authorList>
    </citation>
    <scope>NUCLEOTIDE SEQUENCE [LARGE SCALE GENOMIC DNA]</scope>
    <source>
        <strain evidence="14 15">K24</strain>
    </source>
</reference>
<dbReference type="GO" id="GO:0005886">
    <property type="term" value="C:plasma membrane"/>
    <property type="evidence" value="ECO:0007669"/>
    <property type="project" value="UniProtKB-SubCell"/>
</dbReference>
<keyword evidence="8" id="KW-0067">ATP-binding</keyword>
<evidence type="ECO:0000256" key="6">
    <source>
        <dbReference type="ARBA" id="ARBA00022692"/>
    </source>
</evidence>
<evidence type="ECO:0000259" key="13">
    <source>
        <dbReference type="PROSITE" id="PS50928"/>
    </source>
</evidence>
<feature type="transmembrane region" description="Helical" evidence="11">
    <location>
        <begin position="130"/>
        <end position="152"/>
    </location>
</feature>
<proteinExistence type="inferred from homology"/>
<evidence type="ECO:0000256" key="3">
    <source>
        <dbReference type="ARBA" id="ARBA00005417"/>
    </source>
</evidence>
<dbReference type="Proteomes" id="UP000292445">
    <property type="component" value="Unassembled WGS sequence"/>
</dbReference>
<name>A0A4Q7NK96_9BURK</name>
<feature type="transmembrane region" description="Helical" evidence="11">
    <location>
        <begin position="158"/>
        <end position="177"/>
    </location>
</feature>
<sequence>MDQSENAGRMMAAMVRLPRWLGLDAASRRLVPSGLRWPVLLFAVLVACALIGPWLAPHDPDAQDLLASLAGPSAGHWLGTDEQGRDVLSRLLYGLRVDLLAALLAVGCGAALGVPAGTLIGFVGGRFDRFCMWLVNAALSLPPIVLILAVVAVLGRGLYGSMVALGLVLSLAFIRLVRGQVLMLRRAPHVQAARLGGVSRLRLLVFHVLPGVYPAIVIQVGLFLPVALLVEASLSYLGLSVQPPQSSLGSMLQAAQSASLTAPWQVLPPGVALVVVALVLNALADAVSDRLRPRTMAGGLLESARGRGRPARPAQDAGQVPLRVEGLRVMVADPATGPRLAVRDVDLRVGRGEIVAIVGESGSGKSLTAMSLLGLMPVGAHVAGGSVLLAGRQMVGAGAAQLRQARAHEIGVIFQDPHSCLNPVHTIGSQLIEPMVRLKGWPRAEARERALALLAEVGVTEPGRRLDQYPHELSGGIAQRVMIAMALSREPRLLVADEATSALDTTVQAQVLELLARLRRERRLSILLITHSMGVVSHVADRVVVMYGGEVVETGPVGQVVQHPAHPYTRALLEAVPRNTARRGELAGLPGNVPRPGAEFPGCRFASRCPRVVAACTEHPVPLLASGDGLARCVRIPGDMA</sequence>
<dbReference type="GO" id="GO:0015833">
    <property type="term" value="P:peptide transport"/>
    <property type="evidence" value="ECO:0007669"/>
    <property type="project" value="InterPro"/>
</dbReference>
<evidence type="ECO:0000256" key="1">
    <source>
        <dbReference type="ARBA" id="ARBA00004417"/>
    </source>
</evidence>
<dbReference type="GO" id="GO:0005524">
    <property type="term" value="F:ATP binding"/>
    <property type="evidence" value="ECO:0007669"/>
    <property type="project" value="UniProtKB-KW"/>
</dbReference>
<keyword evidence="4 11" id="KW-0813">Transport</keyword>
<dbReference type="Pfam" id="PF00528">
    <property type="entry name" value="BPD_transp_1"/>
    <property type="match status" value="1"/>
</dbReference>
<evidence type="ECO:0000313" key="14">
    <source>
        <dbReference type="EMBL" id="RZS85336.1"/>
    </source>
</evidence>
<evidence type="ECO:0000256" key="10">
    <source>
        <dbReference type="ARBA" id="ARBA00023136"/>
    </source>
</evidence>
<dbReference type="CDD" id="cd06261">
    <property type="entry name" value="TM_PBP2"/>
    <property type="match status" value="1"/>
</dbReference>
<dbReference type="InterPro" id="IPR003593">
    <property type="entry name" value="AAA+_ATPase"/>
</dbReference>
<dbReference type="GO" id="GO:0016887">
    <property type="term" value="F:ATP hydrolysis activity"/>
    <property type="evidence" value="ECO:0007669"/>
    <property type="project" value="InterPro"/>
</dbReference>
<dbReference type="Pfam" id="PF12911">
    <property type="entry name" value="OppC_N"/>
    <property type="match status" value="1"/>
</dbReference>
<dbReference type="InterPro" id="IPR050388">
    <property type="entry name" value="ABC_Ni/Peptide_Import"/>
</dbReference>
<comment type="similarity">
    <text evidence="11">Belongs to the binding-protein-dependent transport system permease family.</text>
</comment>
<comment type="caution">
    <text evidence="14">The sequence shown here is derived from an EMBL/GenBank/DDBJ whole genome shotgun (WGS) entry which is preliminary data.</text>
</comment>
<evidence type="ECO:0000256" key="7">
    <source>
        <dbReference type="ARBA" id="ARBA00022741"/>
    </source>
</evidence>
<dbReference type="SUPFAM" id="SSF161098">
    <property type="entry name" value="MetI-like"/>
    <property type="match status" value="1"/>
</dbReference>